<evidence type="ECO:0000259" key="9">
    <source>
        <dbReference type="PROSITE" id="PS51085"/>
    </source>
</evidence>
<dbReference type="PROSITE" id="PS51669">
    <property type="entry name" value="4FE4S_MOW_BIS_MGD"/>
    <property type="match status" value="1"/>
</dbReference>
<dbReference type="GO" id="GO:0051539">
    <property type="term" value="F:4 iron, 4 sulfur cluster binding"/>
    <property type="evidence" value="ECO:0007669"/>
    <property type="project" value="UniProtKB-KW"/>
</dbReference>
<dbReference type="Gene3D" id="3.10.20.740">
    <property type="match status" value="1"/>
</dbReference>
<dbReference type="InterPro" id="IPR017900">
    <property type="entry name" value="4Fe4S_Fe_S_CS"/>
</dbReference>
<dbReference type="Gene3D" id="3.40.50.740">
    <property type="match status" value="2"/>
</dbReference>
<dbReference type="GO" id="GO:0016020">
    <property type="term" value="C:membrane"/>
    <property type="evidence" value="ECO:0007669"/>
    <property type="project" value="InterPro"/>
</dbReference>
<dbReference type="eggNOG" id="arCOG00937">
    <property type="taxonomic scope" value="Archaea"/>
</dbReference>
<dbReference type="PANTHER" id="PTHR43105">
    <property type="entry name" value="RESPIRATORY NITRATE REDUCTASE"/>
    <property type="match status" value="1"/>
</dbReference>
<dbReference type="GO" id="GO:0046872">
    <property type="term" value="F:metal ion binding"/>
    <property type="evidence" value="ECO:0007669"/>
    <property type="project" value="UniProtKB-KW"/>
</dbReference>
<dbReference type="InterPro" id="IPR054351">
    <property type="entry name" value="NADH_UbQ_OxRdtase_ferredoxin"/>
</dbReference>
<feature type="domain" description="4Fe-4S Mo/W bis-MGD-type" evidence="11">
    <location>
        <begin position="209"/>
        <end position="264"/>
    </location>
</feature>
<dbReference type="EMBL" id="CP003378">
    <property type="protein sequence ID" value="AFZ70571.1"/>
    <property type="molecule type" value="Genomic_DNA"/>
</dbReference>
<dbReference type="Proteomes" id="UP000010469">
    <property type="component" value="Chromosome"/>
</dbReference>
<accession>L0A9L9</accession>
<dbReference type="Gene3D" id="2.20.25.90">
    <property type="entry name" value="ADC-like domains"/>
    <property type="match status" value="1"/>
</dbReference>
<dbReference type="PROSITE" id="PS00641">
    <property type="entry name" value="COMPLEX1_75K_1"/>
    <property type="match status" value="1"/>
</dbReference>
<dbReference type="KEGG" id="clg:Calag_0830"/>
<keyword evidence="1" id="KW-0004">4Fe-4S</keyword>
<dbReference type="InterPro" id="IPR006656">
    <property type="entry name" value="Mopterin_OxRdtase"/>
</dbReference>
<evidence type="ECO:0000256" key="6">
    <source>
        <dbReference type="ARBA" id="ARBA00023004"/>
    </source>
</evidence>
<dbReference type="RefSeq" id="WP_015232468.1">
    <property type="nucleotide sequence ID" value="NC_019791.1"/>
</dbReference>
<feature type="domain" description="2Fe-2S ferredoxin-type" evidence="9">
    <location>
        <begin position="1"/>
        <end position="76"/>
    </location>
</feature>
<keyword evidence="6" id="KW-0408">Iron</keyword>
<dbReference type="InterPro" id="IPR000283">
    <property type="entry name" value="NADH_UbQ_OxRdtase_75kDa_su_CS"/>
</dbReference>
<evidence type="ECO:0000256" key="4">
    <source>
        <dbReference type="ARBA" id="ARBA00022723"/>
    </source>
</evidence>
<dbReference type="FunFam" id="3.30.70.20:FF:000035">
    <property type="entry name" value="Iron hydrogenase 1"/>
    <property type="match status" value="1"/>
</dbReference>
<dbReference type="AlphaFoldDB" id="L0A9L9"/>
<dbReference type="InterPro" id="IPR050123">
    <property type="entry name" value="Prok_molybdopt-oxidoreductase"/>
</dbReference>
<dbReference type="SUPFAM" id="SSF53706">
    <property type="entry name" value="Formate dehydrogenase/DMSO reductase, domains 1-3"/>
    <property type="match status" value="1"/>
</dbReference>
<dbReference type="PANTHER" id="PTHR43105:SF10">
    <property type="entry name" value="NADH-QUINONE OXIDOREDUCTASE SUBUNIT G"/>
    <property type="match status" value="1"/>
</dbReference>
<organism evidence="12 13">
    <name type="scientific">Caldisphaera lagunensis (strain DSM 15908 / JCM 11604 / ANMR 0165 / IC-154)</name>
    <dbReference type="NCBI Taxonomy" id="1056495"/>
    <lineage>
        <taxon>Archaea</taxon>
        <taxon>Thermoproteota</taxon>
        <taxon>Thermoprotei</taxon>
        <taxon>Acidilobales</taxon>
        <taxon>Caldisphaeraceae</taxon>
        <taxon>Caldisphaera</taxon>
    </lineage>
</organism>
<keyword evidence="5" id="KW-0677">Repeat</keyword>
<protein>
    <submittedName>
        <fullName evidence="12">Putative anaerobic dehydrogenase</fullName>
    </submittedName>
</protein>
<dbReference type="Gene3D" id="3.30.70.20">
    <property type="match status" value="1"/>
</dbReference>
<dbReference type="PROSITE" id="PS51085">
    <property type="entry name" value="2FE2S_FER_2"/>
    <property type="match status" value="1"/>
</dbReference>
<dbReference type="GO" id="GO:0042773">
    <property type="term" value="P:ATP synthesis coupled electron transport"/>
    <property type="evidence" value="ECO:0007669"/>
    <property type="project" value="InterPro"/>
</dbReference>
<dbReference type="SUPFAM" id="SSF54862">
    <property type="entry name" value="4Fe-4S ferredoxins"/>
    <property type="match status" value="1"/>
</dbReference>
<evidence type="ECO:0000256" key="5">
    <source>
        <dbReference type="ARBA" id="ARBA00022737"/>
    </source>
</evidence>
<dbReference type="Gene3D" id="3.40.228.10">
    <property type="entry name" value="Dimethylsulfoxide Reductase, domain 2"/>
    <property type="match status" value="1"/>
</dbReference>
<dbReference type="eggNOG" id="arCOG02183">
    <property type="taxonomic scope" value="Archaea"/>
</dbReference>
<comment type="cofactor">
    <cofactor evidence="8">
        <name>[2Fe-2S] cluster</name>
        <dbReference type="ChEBI" id="CHEBI:190135"/>
    </cofactor>
</comment>
<dbReference type="OrthoDB" id="23833at2157"/>
<keyword evidence="13" id="KW-1185">Reference proteome</keyword>
<feature type="domain" description="4Fe-4S ferredoxin-type" evidence="10">
    <location>
        <begin position="131"/>
        <end position="160"/>
    </location>
</feature>
<dbReference type="InterPro" id="IPR017896">
    <property type="entry name" value="4Fe4S_Fe-S-bd"/>
</dbReference>
<dbReference type="Pfam" id="PF13510">
    <property type="entry name" value="Fer2_4"/>
    <property type="match status" value="1"/>
</dbReference>
<dbReference type="CDD" id="cd00207">
    <property type="entry name" value="fer2"/>
    <property type="match status" value="1"/>
</dbReference>
<evidence type="ECO:0000313" key="13">
    <source>
        <dbReference type="Proteomes" id="UP000010469"/>
    </source>
</evidence>
<evidence type="ECO:0000256" key="3">
    <source>
        <dbReference type="ARBA" id="ARBA00022719"/>
    </source>
</evidence>
<dbReference type="InterPro" id="IPR036010">
    <property type="entry name" value="2Fe-2S_ferredoxin-like_sf"/>
</dbReference>
<dbReference type="SUPFAM" id="SSF54292">
    <property type="entry name" value="2Fe-2S ferredoxin-like"/>
    <property type="match status" value="1"/>
</dbReference>
<evidence type="ECO:0000256" key="1">
    <source>
        <dbReference type="ARBA" id="ARBA00022485"/>
    </source>
</evidence>
<dbReference type="GeneID" id="14212090"/>
<dbReference type="InterPro" id="IPR006963">
    <property type="entry name" value="Mopterin_OxRdtase_4Fe-4S_dom"/>
</dbReference>
<dbReference type="PROSITE" id="PS51379">
    <property type="entry name" value="4FE4S_FER_2"/>
    <property type="match status" value="2"/>
</dbReference>
<reference evidence="13" key="1">
    <citation type="submission" date="2012-03" db="EMBL/GenBank/DDBJ databases">
        <title>Complete genome of Caldisphaera lagunensis DSM 15908.</title>
        <authorList>
            <person name="Lucas S."/>
            <person name="Copeland A."/>
            <person name="Lapidus A."/>
            <person name="Glavina del Rio T."/>
            <person name="Dalin E."/>
            <person name="Tice H."/>
            <person name="Bruce D."/>
            <person name="Goodwin L."/>
            <person name="Pitluck S."/>
            <person name="Peters L."/>
            <person name="Mikhailova N."/>
            <person name="Teshima H."/>
            <person name="Kyrpides N."/>
            <person name="Mavromatis K."/>
            <person name="Ivanova N."/>
            <person name="Brettin T."/>
            <person name="Detter J.C."/>
            <person name="Han C."/>
            <person name="Larimer F."/>
            <person name="Land M."/>
            <person name="Hauser L."/>
            <person name="Markowitz V."/>
            <person name="Cheng J.-F."/>
            <person name="Hugenholtz P."/>
            <person name="Woyke T."/>
            <person name="Wu D."/>
            <person name="Spring S."/>
            <person name="Schroeder M."/>
            <person name="Brambilla E."/>
            <person name="Klenk H.-P."/>
            <person name="Eisen J.A."/>
        </authorList>
    </citation>
    <scope>NUCLEOTIDE SEQUENCE [LARGE SCALE GENOMIC DNA]</scope>
    <source>
        <strain evidence="13">DSM 15908 / JCM 11604 / IC-154</strain>
    </source>
</reference>
<dbReference type="eggNOG" id="arCOG01492">
    <property type="taxonomic scope" value="Archaea"/>
</dbReference>
<dbReference type="InterPro" id="IPR001041">
    <property type="entry name" value="2Fe-2S_ferredoxin-type"/>
</dbReference>
<dbReference type="InParanoid" id="L0A9L9"/>
<evidence type="ECO:0000256" key="7">
    <source>
        <dbReference type="ARBA" id="ARBA00023014"/>
    </source>
</evidence>
<evidence type="ECO:0000313" key="12">
    <source>
        <dbReference type="EMBL" id="AFZ70571.1"/>
    </source>
</evidence>
<dbReference type="GO" id="GO:0008137">
    <property type="term" value="F:NADH dehydrogenase (ubiquinone) activity"/>
    <property type="evidence" value="ECO:0007669"/>
    <property type="project" value="InterPro"/>
</dbReference>
<dbReference type="HOGENOM" id="CLU_000422_4_0_2"/>
<evidence type="ECO:0000256" key="2">
    <source>
        <dbReference type="ARBA" id="ARBA00022714"/>
    </source>
</evidence>
<keyword evidence="3" id="KW-0874">Quinone</keyword>
<gene>
    <name evidence="12" type="ordered locus">Calag_0830</name>
</gene>
<dbReference type="GO" id="GO:0016491">
    <property type="term" value="F:oxidoreductase activity"/>
    <property type="evidence" value="ECO:0007669"/>
    <property type="project" value="InterPro"/>
</dbReference>
<keyword evidence="2" id="KW-0001">2Fe-2S</keyword>
<proteinExistence type="predicted"/>
<sequence length="665" mass="76717">MRVKINGIEYNFNKKITILNALRDNGIDVPTLCYDERLNPYGSCRLCLVKVNGKGIITSCNNYISDGMEIITDDPDVEMLRKENLKLLAENYPIGYKDKYPDKKFHELLNKYGLDGNKKVEDEGLYDKSHPYIYVNMNRCVNCYNCVRVCEDVIGKLVWRVVNRGYNSLIVAEDDKLGNSSCISCRSCIDVCPSGAIEDSFVINYGSPNKFVESSCILCSATCPVNVGISNDKPVMIKGDETKLKYSANCIVGRYQWENLYYSNDRIMEPLLKSGNNWKRIKYEEALNILANKIQDSIKNYGPNSVGFVISNRIALEEYYLLNKLVKELIKTNNIYSIVDLNYNNIRELYSIIKEEKPIKLNDIEKMGTIISIGDVERHHPAISSMFRQAWLRGKSNLIVIDDIDDFRSIHEQSDVYLYNEKKGLINLFRAIEAKLIKEGKYDKDYLNKHVNNINEFLDKIKSINVEKQYEDMANNVLSYINKLPISIFVEVEEEMINELINLYLILKSSYRNVYINPLIKDGDVLESLYIIQRENENKTHKEIIDEIGNLKVLIIIGNNLVTWSTKREELMKSLGKIEFIAEISPIIDTTARYLAKMVIPSSTFLEKDGHYLSEDFNLRKVNKVIEREGKQEFDIINDLIIRLGGERQEKNEALKNIKSMLNFI</sequence>
<evidence type="ECO:0000259" key="11">
    <source>
        <dbReference type="PROSITE" id="PS51669"/>
    </source>
</evidence>
<dbReference type="GO" id="GO:0048038">
    <property type="term" value="F:quinone binding"/>
    <property type="evidence" value="ECO:0007669"/>
    <property type="project" value="UniProtKB-KW"/>
</dbReference>
<evidence type="ECO:0000259" key="10">
    <source>
        <dbReference type="PROSITE" id="PS51379"/>
    </source>
</evidence>
<feature type="domain" description="4Fe-4S ferredoxin-type" evidence="10">
    <location>
        <begin position="173"/>
        <end position="202"/>
    </location>
</feature>
<dbReference type="Pfam" id="PF22117">
    <property type="entry name" value="Fer4_Nqo3"/>
    <property type="match status" value="1"/>
</dbReference>
<name>L0A9L9_CALLD</name>
<keyword evidence="7" id="KW-0411">Iron-sulfur</keyword>
<evidence type="ECO:0000256" key="8">
    <source>
        <dbReference type="ARBA" id="ARBA00034078"/>
    </source>
</evidence>
<dbReference type="GO" id="GO:0051537">
    <property type="term" value="F:2 iron, 2 sulfur cluster binding"/>
    <property type="evidence" value="ECO:0007669"/>
    <property type="project" value="UniProtKB-KW"/>
</dbReference>
<dbReference type="PROSITE" id="PS00198">
    <property type="entry name" value="4FE4S_FER_1"/>
    <property type="match status" value="1"/>
</dbReference>
<dbReference type="Pfam" id="PF00384">
    <property type="entry name" value="Molybdopterin"/>
    <property type="match status" value="1"/>
</dbReference>
<keyword evidence="4" id="KW-0479">Metal-binding</keyword>
<dbReference type="STRING" id="1056495.Calag_0830"/>